<dbReference type="Pfam" id="PF19279">
    <property type="entry name" value="YegS_C"/>
    <property type="match status" value="1"/>
</dbReference>
<dbReference type="Gene3D" id="2.60.200.40">
    <property type="match status" value="1"/>
</dbReference>
<dbReference type="AlphaFoldDB" id="J9GUT2"/>
<reference evidence="2" key="1">
    <citation type="journal article" date="2012" name="PLoS ONE">
        <title>Gene sets for utilization of primary and secondary nutrition supplies in the distal gut of endangered iberian lynx.</title>
        <authorList>
            <person name="Alcaide M."/>
            <person name="Messina E."/>
            <person name="Richter M."/>
            <person name="Bargiela R."/>
            <person name="Peplies J."/>
            <person name="Huws S.A."/>
            <person name="Newbold C.J."/>
            <person name="Golyshin P.N."/>
            <person name="Simon M.A."/>
            <person name="Lopez G."/>
            <person name="Yakimov M.M."/>
            <person name="Ferrer M."/>
        </authorList>
    </citation>
    <scope>NUCLEOTIDE SEQUENCE</scope>
</reference>
<evidence type="ECO:0000313" key="2">
    <source>
        <dbReference type="EMBL" id="EJX04240.1"/>
    </source>
</evidence>
<evidence type="ECO:0000259" key="1">
    <source>
        <dbReference type="Pfam" id="PF19279"/>
    </source>
</evidence>
<dbReference type="InterPro" id="IPR045540">
    <property type="entry name" value="YegS/DAGK_C"/>
</dbReference>
<feature type="domain" description="YegS/DAGK C-terminal" evidence="1">
    <location>
        <begin position="5"/>
        <end position="119"/>
    </location>
</feature>
<name>J9GUT2_9ZZZZ</name>
<protein>
    <submittedName>
        <fullName evidence="2">Diacylglycerol kinase catalytic domain protein</fullName>
    </submittedName>
</protein>
<gene>
    <name evidence="2" type="ORF">EVA_07642</name>
</gene>
<sequence length="136" mass="15320">MLSLLSYLISAFVLLFQRMSFKLEFSTAGETFSQRAMTLCVGSAHGYGQTPSASPYNGQLDVSLITTPQLTQLFHGMWLLFSGRFLSHKGIKIWRTRQIEFHSLGNAPISLDGRMMPKEVTHLKVTILHEAIDFLI</sequence>
<dbReference type="SUPFAM" id="SSF111331">
    <property type="entry name" value="NAD kinase/diacylglycerol kinase-like"/>
    <property type="match status" value="1"/>
</dbReference>
<dbReference type="GO" id="GO:0016301">
    <property type="term" value="F:kinase activity"/>
    <property type="evidence" value="ECO:0007669"/>
    <property type="project" value="UniProtKB-KW"/>
</dbReference>
<accession>J9GUT2</accession>
<comment type="caution">
    <text evidence="2">The sequence shown here is derived from an EMBL/GenBank/DDBJ whole genome shotgun (WGS) entry which is preliminary data.</text>
</comment>
<organism evidence="2">
    <name type="scientific">gut metagenome</name>
    <dbReference type="NCBI Taxonomy" id="749906"/>
    <lineage>
        <taxon>unclassified sequences</taxon>
        <taxon>metagenomes</taxon>
        <taxon>organismal metagenomes</taxon>
    </lineage>
</organism>
<proteinExistence type="predicted"/>
<dbReference type="InterPro" id="IPR016064">
    <property type="entry name" value="NAD/diacylglycerol_kinase_sf"/>
</dbReference>
<keyword evidence="2" id="KW-0808">Transferase</keyword>
<dbReference type="EMBL" id="AMCI01001879">
    <property type="protein sequence ID" value="EJX04240.1"/>
    <property type="molecule type" value="Genomic_DNA"/>
</dbReference>
<keyword evidence="2" id="KW-0418">Kinase</keyword>